<sequence>EGALERSVAVAASMDARGYGRTAQVPAAVRHTTNVLTLGGLLGVCAGTYGLLAAQGAVYGLPLLLAGLVTAMAGLRLGGRRSVRTRYRPDRWGVRAWLVACSGAVV</sequence>
<feature type="transmembrane region" description="Helical" evidence="1">
    <location>
        <begin position="58"/>
        <end position="78"/>
    </location>
</feature>
<reference evidence="2 3" key="1">
    <citation type="submission" date="2020-01" db="EMBL/GenBank/DDBJ databases">
        <title>Insect and environment-associated Actinomycetes.</title>
        <authorList>
            <person name="Currrie C."/>
            <person name="Chevrette M."/>
            <person name="Carlson C."/>
            <person name="Stubbendieck R."/>
            <person name="Wendt-Pienkowski E."/>
        </authorList>
    </citation>
    <scope>NUCLEOTIDE SEQUENCE [LARGE SCALE GENOMIC DNA]</scope>
    <source>
        <strain evidence="2 3">SID7590</strain>
    </source>
</reference>
<evidence type="ECO:0000256" key="1">
    <source>
        <dbReference type="SAM" id="Phobius"/>
    </source>
</evidence>
<feature type="non-terminal residue" evidence="2">
    <location>
        <position position="1"/>
    </location>
</feature>
<gene>
    <name evidence="2" type="ORF">G3I50_10065</name>
</gene>
<proteinExistence type="predicted"/>
<comment type="caution">
    <text evidence="2">The sequence shown here is derived from an EMBL/GenBank/DDBJ whole genome shotgun (WGS) entry which is preliminary data.</text>
</comment>
<keyword evidence="1 2" id="KW-0812">Transmembrane</keyword>
<keyword evidence="1" id="KW-1133">Transmembrane helix</keyword>
<evidence type="ECO:0000313" key="3">
    <source>
        <dbReference type="Proteomes" id="UP000469670"/>
    </source>
</evidence>
<accession>A0A7K3RTU2</accession>
<name>A0A7K3RTU2_9ACTN</name>
<dbReference type="AlphaFoldDB" id="A0A7K3RTU2"/>
<evidence type="ECO:0000313" key="2">
    <source>
        <dbReference type="EMBL" id="NEC18599.1"/>
    </source>
</evidence>
<dbReference type="EMBL" id="JAAGMP010000495">
    <property type="protein sequence ID" value="NEC18599.1"/>
    <property type="molecule type" value="Genomic_DNA"/>
</dbReference>
<protein>
    <submittedName>
        <fullName evidence="2">Energy-coupling factor transporter transmembrane protein EcfT</fullName>
    </submittedName>
</protein>
<keyword evidence="1" id="KW-0472">Membrane</keyword>
<feature type="transmembrane region" description="Helical" evidence="1">
    <location>
        <begin position="35"/>
        <end position="52"/>
    </location>
</feature>
<organism evidence="2 3">
    <name type="scientific">Streptomyces parvus</name>
    <dbReference type="NCBI Taxonomy" id="66428"/>
    <lineage>
        <taxon>Bacteria</taxon>
        <taxon>Bacillati</taxon>
        <taxon>Actinomycetota</taxon>
        <taxon>Actinomycetes</taxon>
        <taxon>Kitasatosporales</taxon>
        <taxon>Streptomycetaceae</taxon>
        <taxon>Streptomyces</taxon>
    </lineage>
</organism>
<feature type="non-terminal residue" evidence="2">
    <location>
        <position position="106"/>
    </location>
</feature>
<dbReference type="Proteomes" id="UP000469670">
    <property type="component" value="Unassembled WGS sequence"/>
</dbReference>